<keyword evidence="3" id="KW-0274">FAD</keyword>
<sequence>LEIGKRGGIKVDRTLKTSNPNIYAVSDAIEVIDYINGNPTLIPLAGPANKQGRIAANNICGIPEKYEGTQGTSILKVFDMTVAATGNNEKLLKRLNIPYEKSFTHSS</sequence>
<comment type="cofactor">
    <cofactor evidence="1">
        <name>FAD</name>
        <dbReference type="ChEBI" id="CHEBI:57692"/>
    </cofactor>
</comment>
<dbReference type="AlphaFoldDB" id="X1Q9B1"/>
<keyword evidence="2" id="KW-0285">Flavoprotein</keyword>
<feature type="non-terminal residue" evidence="4">
    <location>
        <position position="1"/>
    </location>
</feature>
<name>X1Q9B1_9ZZZZ</name>
<organism evidence="4">
    <name type="scientific">marine sediment metagenome</name>
    <dbReference type="NCBI Taxonomy" id="412755"/>
    <lineage>
        <taxon>unclassified sequences</taxon>
        <taxon>metagenomes</taxon>
        <taxon>ecological metagenomes</taxon>
    </lineage>
</organism>
<dbReference type="SUPFAM" id="SSF51905">
    <property type="entry name" value="FAD/NAD(P)-binding domain"/>
    <property type="match status" value="1"/>
</dbReference>
<evidence type="ECO:0000256" key="2">
    <source>
        <dbReference type="ARBA" id="ARBA00022630"/>
    </source>
</evidence>
<evidence type="ECO:0000256" key="1">
    <source>
        <dbReference type="ARBA" id="ARBA00001974"/>
    </source>
</evidence>
<protein>
    <recommendedName>
        <fullName evidence="5">FAD/NAD(P)-binding domain-containing protein</fullName>
    </recommendedName>
</protein>
<dbReference type="PANTHER" id="PTHR43429">
    <property type="entry name" value="PYRIDINE NUCLEOTIDE-DISULFIDE OXIDOREDUCTASE DOMAIN-CONTAINING"/>
    <property type="match status" value="1"/>
</dbReference>
<dbReference type="EMBL" id="BARV01043620">
    <property type="protein sequence ID" value="GAI64823.1"/>
    <property type="molecule type" value="Genomic_DNA"/>
</dbReference>
<reference evidence="4" key="1">
    <citation type="journal article" date="2014" name="Front. Microbiol.">
        <title>High frequency of phylogenetically diverse reductive dehalogenase-homologous genes in deep subseafloor sedimentary metagenomes.</title>
        <authorList>
            <person name="Kawai M."/>
            <person name="Futagami T."/>
            <person name="Toyoda A."/>
            <person name="Takaki Y."/>
            <person name="Nishi S."/>
            <person name="Hori S."/>
            <person name="Arai W."/>
            <person name="Tsubouchi T."/>
            <person name="Morono Y."/>
            <person name="Uchiyama I."/>
            <person name="Ito T."/>
            <person name="Fujiyama A."/>
            <person name="Inagaki F."/>
            <person name="Takami H."/>
        </authorList>
    </citation>
    <scope>NUCLEOTIDE SEQUENCE</scope>
    <source>
        <strain evidence="4">Expedition CK06-06</strain>
    </source>
</reference>
<evidence type="ECO:0000313" key="4">
    <source>
        <dbReference type="EMBL" id="GAI64823.1"/>
    </source>
</evidence>
<evidence type="ECO:0008006" key="5">
    <source>
        <dbReference type="Google" id="ProtNLM"/>
    </source>
</evidence>
<evidence type="ECO:0000256" key="3">
    <source>
        <dbReference type="ARBA" id="ARBA00022827"/>
    </source>
</evidence>
<feature type="non-terminal residue" evidence="4">
    <location>
        <position position="107"/>
    </location>
</feature>
<accession>X1Q9B1</accession>
<gene>
    <name evidence="4" type="ORF">S06H3_65021</name>
</gene>
<proteinExistence type="predicted"/>
<dbReference type="InterPro" id="IPR050260">
    <property type="entry name" value="FAD-bd_OxRdtase"/>
</dbReference>
<dbReference type="InterPro" id="IPR036188">
    <property type="entry name" value="FAD/NAD-bd_sf"/>
</dbReference>
<dbReference type="Gene3D" id="3.50.50.60">
    <property type="entry name" value="FAD/NAD(P)-binding domain"/>
    <property type="match status" value="2"/>
</dbReference>
<comment type="caution">
    <text evidence="4">The sequence shown here is derived from an EMBL/GenBank/DDBJ whole genome shotgun (WGS) entry which is preliminary data.</text>
</comment>